<gene>
    <name evidence="6" type="ORF">MNEG_4236</name>
</gene>
<evidence type="ECO:0000256" key="2">
    <source>
        <dbReference type="ARBA" id="ARBA00022614"/>
    </source>
</evidence>
<feature type="region of interest" description="Disordered" evidence="4">
    <location>
        <begin position="729"/>
        <end position="794"/>
    </location>
</feature>
<keyword evidence="7" id="KW-1185">Reference proteome</keyword>
<dbReference type="STRING" id="145388.A0A0D2JYY5"/>
<dbReference type="GeneID" id="25737114"/>
<dbReference type="InterPro" id="IPR032675">
    <property type="entry name" value="LRR_dom_sf"/>
</dbReference>
<evidence type="ECO:0000259" key="5">
    <source>
        <dbReference type="Pfam" id="PF23598"/>
    </source>
</evidence>
<dbReference type="Pfam" id="PF23598">
    <property type="entry name" value="LRR_14"/>
    <property type="match status" value="2"/>
</dbReference>
<accession>A0A0D2JYY5</accession>
<dbReference type="EMBL" id="KK100796">
    <property type="protein sequence ID" value="KIZ03718.1"/>
    <property type="molecule type" value="Genomic_DNA"/>
</dbReference>
<feature type="region of interest" description="Disordered" evidence="4">
    <location>
        <begin position="663"/>
        <end position="704"/>
    </location>
</feature>
<feature type="domain" description="Disease resistance R13L4/SHOC-2-like LRR" evidence="5">
    <location>
        <begin position="435"/>
        <end position="519"/>
    </location>
</feature>
<keyword evidence="3" id="KW-0677">Repeat</keyword>
<dbReference type="OrthoDB" id="2014461at2759"/>
<dbReference type="InterPro" id="IPR055414">
    <property type="entry name" value="LRR_R13L4/SHOC2-like"/>
</dbReference>
<dbReference type="KEGG" id="mng:MNEG_4236"/>
<dbReference type="InterPro" id="IPR001611">
    <property type="entry name" value="Leu-rich_rpt"/>
</dbReference>
<dbReference type="InterPro" id="IPR003591">
    <property type="entry name" value="Leu-rich_rpt_typical-subtyp"/>
</dbReference>
<evidence type="ECO:0000256" key="4">
    <source>
        <dbReference type="SAM" id="MobiDB-lite"/>
    </source>
</evidence>
<feature type="compositionally biased region" description="Low complexity" evidence="4">
    <location>
        <begin position="760"/>
        <end position="771"/>
    </location>
</feature>
<dbReference type="SUPFAM" id="SSF52058">
    <property type="entry name" value="L domain-like"/>
    <property type="match status" value="1"/>
</dbReference>
<dbReference type="PROSITE" id="PS51450">
    <property type="entry name" value="LRR"/>
    <property type="match status" value="1"/>
</dbReference>
<evidence type="ECO:0000256" key="3">
    <source>
        <dbReference type="ARBA" id="ARBA00022737"/>
    </source>
</evidence>
<dbReference type="Gene3D" id="3.80.10.10">
    <property type="entry name" value="Ribonuclease Inhibitor"/>
    <property type="match status" value="1"/>
</dbReference>
<dbReference type="PANTHER" id="PTHR48051">
    <property type="match status" value="1"/>
</dbReference>
<feature type="compositionally biased region" description="Low complexity" evidence="4">
    <location>
        <begin position="729"/>
        <end position="752"/>
    </location>
</feature>
<protein>
    <submittedName>
        <fullName evidence="6">Putative Malignant fibrous histiocytoma-amplified sequence 1 like protein</fullName>
    </submittedName>
</protein>
<dbReference type="RefSeq" id="XP_013902737.1">
    <property type="nucleotide sequence ID" value="XM_014047283.1"/>
</dbReference>
<name>A0A0D2JYY5_9CHLO</name>
<proteinExistence type="predicted"/>
<dbReference type="AlphaFoldDB" id="A0A0D2JYY5"/>
<evidence type="ECO:0000256" key="1">
    <source>
        <dbReference type="ARBA" id="ARBA00004430"/>
    </source>
</evidence>
<dbReference type="InterPro" id="IPR050216">
    <property type="entry name" value="LRR_domain-containing"/>
</dbReference>
<dbReference type="SMART" id="SM00369">
    <property type="entry name" value="LRR_TYP"/>
    <property type="match status" value="6"/>
</dbReference>
<evidence type="ECO:0000313" key="7">
    <source>
        <dbReference type="Proteomes" id="UP000054498"/>
    </source>
</evidence>
<comment type="subcellular location">
    <subcellularLocation>
        <location evidence="1">Cytoplasm</location>
        <location evidence="1">Cytoskeleton</location>
        <location evidence="1">Cilium axoneme</location>
    </subcellularLocation>
</comment>
<feature type="compositionally biased region" description="Low complexity" evidence="4">
    <location>
        <begin position="663"/>
        <end position="684"/>
    </location>
</feature>
<sequence length="794" mass="80035">MRPQLTSLDANNDGDWRQGLPGDVLVACLERLLHDPQAVAAARGACAAWRAAADACVQEVTLRCWPQRPQAVARFTGLARLNLKGPYIHGGSSQARADAVGPLLMSAALLPRLSSLEISYPGPGSLDDLDALTQLTSLALCRGHDAGGGGLPPSAAAAIAPPAQLPGAAQGGEEAGPAAAAGAAAGLDADGRPRDFVQLPAAVGELRLLHTLRLDNLPPCYDALRRLPALLRLEMRGQTLRLRNGLLMAANPLPGVGQLRGLTALVARCNYGINRLPAEIGQLAALEVLDVSKNMLWQIPDEVASLRRLAHLDVSSNCLTALPECLPPSLTHLDASNNSRVVLPESLSRLGALRSLHLNWVWSDLGPVFRAGRGLSRLELLRAIGNGITELPDTIREVLELSMNNLSSLPPAVGALASLATLDLSDNRLASLPDDLGALASLQSLGLRSNSLGELCEGVGALGALTSLDVSMNHLEALPWSVTRMTALQQLAVSMNPLASLPPGLSALTRLRVLEMYYVRLPTSAPAADAGAGAGAAGSACGADQGCAAAAAGHRLQDLIPGLFVFCNAPAPPAPGCAARAAAELPMGPEGPDPGDLIGGDESHNGGSGGTEVGGADHGVDAAAHALYADAAPPQRDVAAASPAGGPSMRSCLAAGGCPGGAMSSSMGSSLGASTSSGSSDAAGASGGGPAATGAWEGAEGSGADTEDLESLLFEMGLAEQVDRASASAGAAAASSGRPPAAGAPAPKRGGMAARGGAGAASSDGDDVAAAVDQGAPSGHAEYARPARRCTWYE</sequence>
<evidence type="ECO:0000313" key="6">
    <source>
        <dbReference type="EMBL" id="KIZ03718.1"/>
    </source>
</evidence>
<dbReference type="GO" id="GO:0005930">
    <property type="term" value="C:axoneme"/>
    <property type="evidence" value="ECO:0007669"/>
    <property type="project" value="UniProtKB-SubCell"/>
</dbReference>
<feature type="compositionally biased region" description="Gly residues" evidence="4">
    <location>
        <begin position="606"/>
        <end position="617"/>
    </location>
</feature>
<organism evidence="6 7">
    <name type="scientific">Monoraphidium neglectum</name>
    <dbReference type="NCBI Taxonomy" id="145388"/>
    <lineage>
        <taxon>Eukaryota</taxon>
        <taxon>Viridiplantae</taxon>
        <taxon>Chlorophyta</taxon>
        <taxon>core chlorophytes</taxon>
        <taxon>Chlorophyceae</taxon>
        <taxon>CS clade</taxon>
        <taxon>Sphaeropleales</taxon>
        <taxon>Selenastraceae</taxon>
        <taxon>Monoraphidium</taxon>
    </lineage>
</organism>
<feature type="region of interest" description="Disordered" evidence="4">
    <location>
        <begin position="584"/>
        <end position="617"/>
    </location>
</feature>
<keyword evidence="2" id="KW-0433">Leucine-rich repeat</keyword>
<dbReference type="PANTHER" id="PTHR48051:SF1">
    <property type="entry name" value="RAS SUPPRESSOR PROTEIN 1"/>
    <property type="match status" value="1"/>
</dbReference>
<feature type="domain" description="Disease resistance R13L4/SHOC-2-like LRR" evidence="5">
    <location>
        <begin position="253"/>
        <end position="361"/>
    </location>
</feature>
<dbReference type="Proteomes" id="UP000054498">
    <property type="component" value="Unassembled WGS sequence"/>
</dbReference>
<reference evidence="6 7" key="1">
    <citation type="journal article" date="2013" name="BMC Genomics">
        <title>Reconstruction of the lipid metabolism for the microalga Monoraphidium neglectum from its genome sequence reveals characteristics suitable for biofuel production.</title>
        <authorList>
            <person name="Bogen C."/>
            <person name="Al-Dilaimi A."/>
            <person name="Albersmeier A."/>
            <person name="Wichmann J."/>
            <person name="Grundmann M."/>
            <person name="Rupp O."/>
            <person name="Lauersen K.J."/>
            <person name="Blifernez-Klassen O."/>
            <person name="Kalinowski J."/>
            <person name="Goesmann A."/>
            <person name="Mussgnug J.H."/>
            <person name="Kruse O."/>
        </authorList>
    </citation>
    <scope>NUCLEOTIDE SEQUENCE [LARGE SCALE GENOMIC DNA]</scope>
    <source>
        <strain evidence="6 7">SAG 48.87</strain>
    </source>
</reference>
<dbReference type="SMART" id="SM00364">
    <property type="entry name" value="LRR_BAC"/>
    <property type="match status" value="7"/>
</dbReference>